<evidence type="ECO:0000313" key="2">
    <source>
        <dbReference type="EMBL" id="MFI2485538.1"/>
    </source>
</evidence>
<name>A0ABW7XDU3_9MICO</name>
<dbReference type="InterPro" id="IPR016193">
    <property type="entry name" value="Cytidine_deaminase-like"/>
</dbReference>
<evidence type="ECO:0000313" key="3">
    <source>
        <dbReference type="Proteomes" id="UP001611580"/>
    </source>
</evidence>
<dbReference type="EMBL" id="JBIRYI010000001">
    <property type="protein sequence ID" value="MFI2485538.1"/>
    <property type="molecule type" value="Genomic_DNA"/>
</dbReference>
<protein>
    <submittedName>
        <fullName evidence="2">Deaminase</fullName>
    </submittedName>
</protein>
<dbReference type="PANTHER" id="PTHR11079">
    <property type="entry name" value="CYTOSINE DEAMINASE FAMILY MEMBER"/>
    <property type="match status" value="1"/>
</dbReference>
<dbReference type="Proteomes" id="UP001611580">
    <property type="component" value="Unassembled WGS sequence"/>
</dbReference>
<reference evidence="2 3" key="1">
    <citation type="submission" date="2024-10" db="EMBL/GenBank/DDBJ databases">
        <title>The Natural Products Discovery Center: Release of the First 8490 Sequenced Strains for Exploring Actinobacteria Biosynthetic Diversity.</title>
        <authorList>
            <person name="Kalkreuter E."/>
            <person name="Kautsar S.A."/>
            <person name="Yang D."/>
            <person name="Bader C.D."/>
            <person name="Teijaro C.N."/>
            <person name="Fluegel L."/>
            <person name="Davis C.M."/>
            <person name="Simpson J.R."/>
            <person name="Lauterbach L."/>
            <person name="Steele A.D."/>
            <person name="Gui C."/>
            <person name="Meng S."/>
            <person name="Li G."/>
            <person name="Viehrig K."/>
            <person name="Ye F."/>
            <person name="Su P."/>
            <person name="Kiefer A.F."/>
            <person name="Nichols A."/>
            <person name="Cepeda A.J."/>
            <person name="Yan W."/>
            <person name="Fan B."/>
            <person name="Jiang Y."/>
            <person name="Adhikari A."/>
            <person name="Zheng C.-J."/>
            <person name="Schuster L."/>
            <person name="Cowan T.M."/>
            <person name="Smanski M.J."/>
            <person name="Chevrette M.G."/>
            <person name="De Carvalho L.P.S."/>
            <person name="Shen B."/>
        </authorList>
    </citation>
    <scope>NUCLEOTIDE SEQUENCE [LARGE SCALE GENOMIC DNA]</scope>
    <source>
        <strain evidence="2 3">NPDC019481</strain>
    </source>
</reference>
<gene>
    <name evidence="2" type="ORF">ACH47X_01445</name>
</gene>
<comment type="caution">
    <text evidence="2">The sequence shown here is derived from an EMBL/GenBank/DDBJ whole genome shotgun (WGS) entry which is preliminary data.</text>
</comment>
<keyword evidence="3" id="KW-1185">Reference proteome</keyword>
<dbReference type="PANTHER" id="PTHR11079:SF162">
    <property type="entry name" value="RIBOFLAVIN BIOSYNTHESIS PROTEIN PYRD, CHLOROPLASTIC"/>
    <property type="match status" value="1"/>
</dbReference>
<sequence>MSEFRESRDRALLEQAIGLAWRCPPSETAFSVGAMVVADDGTVLGTGWSRRGDLHEHAEEAALADVGEADRGLLATATIYTSLEPCSTRASRPVTCTQHILRAGIPRVVFAWREPDLFVDCVGAETLRAAGREVLELAELAGAAREPNAHLLP</sequence>
<proteinExistence type="predicted"/>
<dbReference type="SUPFAM" id="SSF53927">
    <property type="entry name" value="Cytidine deaminase-like"/>
    <property type="match status" value="1"/>
</dbReference>
<accession>A0ABW7XDU3</accession>
<dbReference type="RefSeq" id="WP_397400712.1">
    <property type="nucleotide sequence ID" value="NZ_JBIRYI010000001.1"/>
</dbReference>
<dbReference type="Pfam" id="PF00383">
    <property type="entry name" value="dCMP_cyt_deam_1"/>
    <property type="match status" value="1"/>
</dbReference>
<organism evidence="2 3">
    <name type="scientific">Promicromonospora kroppenstedtii</name>
    <dbReference type="NCBI Taxonomy" id="440482"/>
    <lineage>
        <taxon>Bacteria</taxon>
        <taxon>Bacillati</taxon>
        <taxon>Actinomycetota</taxon>
        <taxon>Actinomycetes</taxon>
        <taxon>Micrococcales</taxon>
        <taxon>Promicromonosporaceae</taxon>
        <taxon>Promicromonospora</taxon>
    </lineage>
</organism>
<dbReference type="PROSITE" id="PS51747">
    <property type="entry name" value="CYT_DCMP_DEAMINASES_2"/>
    <property type="match status" value="1"/>
</dbReference>
<dbReference type="Gene3D" id="3.40.140.10">
    <property type="entry name" value="Cytidine Deaminase, domain 2"/>
    <property type="match status" value="1"/>
</dbReference>
<feature type="domain" description="CMP/dCMP-type deaminase" evidence="1">
    <location>
        <begin position="7"/>
        <end position="134"/>
    </location>
</feature>
<dbReference type="InterPro" id="IPR002125">
    <property type="entry name" value="CMP_dCMP_dom"/>
</dbReference>
<evidence type="ECO:0000259" key="1">
    <source>
        <dbReference type="PROSITE" id="PS51747"/>
    </source>
</evidence>